<dbReference type="GO" id="GO:0140021">
    <property type="term" value="P:mitochondrial ADP transmembrane transport"/>
    <property type="evidence" value="ECO:0007669"/>
    <property type="project" value="InterPro"/>
</dbReference>
<evidence type="ECO:0000256" key="12">
    <source>
        <dbReference type="PROSITE-ProRule" id="PRU00282"/>
    </source>
</evidence>
<evidence type="ECO:0000256" key="13">
    <source>
        <dbReference type="RuleBase" id="RU000488"/>
    </source>
</evidence>
<evidence type="ECO:0000313" key="16">
    <source>
        <dbReference type="Proteomes" id="UP001190926"/>
    </source>
</evidence>
<dbReference type="InterPro" id="IPR012879">
    <property type="entry name" value="CCDC47"/>
</dbReference>
<evidence type="ECO:0000256" key="9">
    <source>
        <dbReference type="ARBA" id="ARBA00023128"/>
    </source>
</evidence>
<dbReference type="GO" id="GO:0005509">
    <property type="term" value="F:calcium ion binding"/>
    <property type="evidence" value="ECO:0007669"/>
    <property type="project" value="InterPro"/>
</dbReference>
<dbReference type="Pfam" id="PF00153">
    <property type="entry name" value="Mito_carr"/>
    <property type="match status" value="1"/>
</dbReference>
<comment type="function">
    <text evidence="14">Catalyzes the exchange of ADP and ATP across the membrane.</text>
</comment>
<keyword evidence="6 12" id="KW-0812">Transmembrane</keyword>
<reference evidence="15 16" key="1">
    <citation type="journal article" date="2021" name="Nat. Commun.">
        <title>Incipient diploidization of the medicinal plant Perilla within 10,000 years.</title>
        <authorList>
            <person name="Zhang Y."/>
            <person name="Shen Q."/>
            <person name="Leng L."/>
            <person name="Zhang D."/>
            <person name="Chen S."/>
            <person name="Shi Y."/>
            <person name="Ning Z."/>
            <person name="Chen S."/>
        </authorList>
    </citation>
    <scope>NUCLEOTIDE SEQUENCE [LARGE SCALE GENOMIC DNA]</scope>
    <source>
        <strain evidence="16">cv. PC099</strain>
    </source>
</reference>
<keyword evidence="16" id="KW-1185">Reference proteome</keyword>
<organism evidence="15 16">
    <name type="scientific">Perilla frutescens var. hirtella</name>
    <name type="common">Perilla citriodora</name>
    <name type="synonym">Perilla setoyensis</name>
    <dbReference type="NCBI Taxonomy" id="608512"/>
    <lineage>
        <taxon>Eukaryota</taxon>
        <taxon>Viridiplantae</taxon>
        <taxon>Streptophyta</taxon>
        <taxon>Embryophyta</taxon>
        <taxon>Tracheophyta</taxon>
        <taxon>Spermatophyta</taxon>
        <taxon>Magnoliopsida</taxon>
        <taxon>eudicotyledons</taxon>
        <taxon>Gunneridae</taxon>
        <taxon>Pentapetalae</taxon>
        <taxon>asterids</taxon>
        <taxon>lamiids</taxon>
        <taxon>Lamiales</taxon>
        <taxon>Lamiaceae</taxon>
        <taxon>Nepetoideae</taxon>
        <taxon>Elsholtzieae</taxon>
        <taxon>Perilla</taxon>
    </lineage>
</organism>
<dbReference type="PANTHER" id="PTHR45635:SF47">
    <property type="entry name" value="ADP,ATP CARRIER PROTEIN, MITOCHONDRIAL"/>
    <property type="match status" value="1"/>
</dbReference>
<dbReference type="GO" id="GO:0032469">
    <property type="term" value="P:endoplasmic reticulum calcium ion homeostasis"/>
    <property type="evidence" value="ECO:0007669"/>
    <property type="project" value="InterPro"/>
</dbReference>
<accession>A0AAD4JGA4</accession>
<dbReference type="InterPro" id="IPR002113">
    <property type="entry name" value="ADT_euk_type"/>
</dbReference>
<dbReference type="GO" id="GO:0005783">
    <property type="term" value="C:endoplasmic reticulum"/>
    <property type="evidence" value="ECO:0007669"/>
    <property type="project" value="InterPro"/>
</dbReference>
<keyword evidence="4 13" id="KW-0813">Transport</keyword>
<comment type="caution">
    <text evidence="14">Lacks conserved residue(s) required for the propagation of feature annotation.</text>
</comment>
<evidence type="ECO:0000256" key="14">
    <source>
        <dbReference type="RuleBase" id="RU368008"/>
    </source>
</evidence>
<comment type="subunit">
    <text evidence="3 14">Monomer.</text>
</comment>
<comment type="similarity">
    <text evidence="2 13">Belongs to the mitochondrial carrier (TC 2.A.29) family.</text>
</comment>
<evidence type="ECO:0000256" key="4">
    <source>
        <dbReference type="ARBA" id="ARBA00022448"/>
    </source>
</evidence>
<protein>
    <recommendedName>
        <fullName evidence="14">ADP/ATP translocase</fullName>
    </recommendedName>
    <alternativeName>
        <fullName evidence="14">ADP,ATP carrier protein</fullName>
    </alternativeName>
</protein>
<feature type="transmembrane region" description="Helical" evidence="14">
    <location>
        <begin position="284"/>
        <end position="305"/>
    </location>
</feature>
<evidence type="ECO:0000256" key="1">
    <source>
        <dbReference type="ARBA" id="ARBA00004448"/>
    </source>
</evidence>
<dbReference type="PANTHER" id="PTHR45635">
    <property type="entry name" value="ADP,ATP CARRIER PROTEIN 1-RELATED-RELATED"/>
    <property type="match status" value="1"/>
</dbReference>
<comment type="caution">
    <text evidence="15">The sequence shown here is derived from an EMBL/GenBank/DDBJ whole genome shotgun (WGS) entry which is preliminary data.</text>
</comment>
<keyword evidence="10 12" id="KW-0472">Membrane</keyword>
<feature type="transmembrane region" description="Helical" evidence="14">
    <location>
        <begin position="345"/>
        <end position="363"/>
    </location>
</feature>
<keyword evidence="7" id="KW-0677">Repeat</keyword>
<dbReference type="EMBL" id="SDAM02000058">
    <property type="protein sequence ID" value="KAH6833324.1"/>
    <property type="molecule type" value="Genomic_DNA"/>
</dbReference>
<evidence type="ECO:0000256" key="7">
    <source>
        <dbReference type="ARBA" id="ARBA00022737"/>
    </source>
</evidence>
<evidence type="ECO:0000256" key="5">
    <source>
        <dbReference type="ARBA" id="ARBA00022449"/>
    </source>
</evidence>
<dbReference type="GO" id="GO:1990544">
    <property type="term" value="P:mitochondrial ATP transmembrane transport"/>
    <property type="evidence" value="ECO:0007669"/>
    <property type="project" value="InterPro"/>
</dbReference>
<evidence type="ECO:0000256" key="6">
    <source>
        <dbReference type="ARBA" id="ARBA00022692"/>
    </source>
</evidence>
<dbReference type="AlphaFoldDB" id="A0AAD4JGA4"/>
<keyword evidence="8 14" id="KW-1133">Transmembrane helix</keyword>
<dbReference type="PROSITE" id="PS50920">
    <property type="entry name" value="SOLCAR"/>
    <property type="match status" value="1"/>
</dbReference>
<dbReference type="GO" id="GO:0005471">
    <property type="term" value="F:ATP:ADP antiporter activity"/>
    <property type="evidence" value="ECO:0007669"/>
    <property type="project" value="UniProtKB-UniRule"/>
</dbReference>
<evidence type="ECO:0000256" key="3">
    <source>
        <dbReference type="ARBA" id="ARBA00011245"/>
    </source>
</evidence>
<sequence length="408" mass="46491">MADDISLNDLEEALKKSEHKLQAEILKREACAFDENETMENENFALMWASKLGFKNFISLEISEINDSLLLLQESKGVFKFYTSGGRFFLGLLVMMELKNQYDLISKLYKIRVSYKDEITFEVYMNDDLIDQKWLAEEMQVENHKLKCPTICKKFLVGEVYAQILRKLVDVVSHKWGEKVTTESTINILGYFNDSQICATKGGYWKLFIRNLALGGGASLLFIYSLNCASLLFVYSLNYAHTRLTKDGGGKQSNDLIDVYQMSTLTFDVFMGLYRVFQISRNNLFASFTFGWLIINGTSLVSYPISIIRKRIMMISGEAVNYKILLDMLSQILKNRGVKSLLKDAGVNIPMAIVGVCVLVGYYKLQFMVLGTKYGSKSSMIFFTKELGRVMTVTSNFLYEKNGSNFDA</sequence>
<dbReference type="GO" id="GO:0005743">
    <property type="term" value="C:mitochondrial inner membrane"/>
    <property type="evidence" value="ECO:0007669"/>
    <property type="project" value="UniProtKB-SubCell"/>
</dbReference>
<evidence type="ECO:0000256" key="11">
    <source>
        <dbReference type="ARBA" id="ARBA00045250"/>
    </source>
</evidence>
<evidence type="ECO:0000256" key="8">
    <source>
        <dbReference type="ARBA" id="ARBA00022989"/>
    </source>
</evidence>
<feature type="transmembrane region" description="Helical" evidence="14">
    <location>
        <begin position="212"/>
        <end position="237"/>
    </location>
</feature>
<evidence type="ECO:0000256" key="2">
    <source>
        <dbReference type="ARBA" id="ARBA00006375"/>
    </source>
</evidence>
<feature type="repeat" description="Solcar" evidence="12">
    <location>
        <begin position="282"/>
        <end position="369"/>
    </location>
</feature>
<dbReference type="InterPro" id="IPR018108">
    <property type="entry name" value="MCP_transmembrane"/>
</dbReference>
<keyword evidence="5" id="KW-0050">Antiport</keyword>
<comment type="function">
    <text evidence="11">ADP:ATP antiporter that mediates import of ADP into the mitochondrial matrix for ATP synthesis, and export of ATP out to fuel the cell. Cycles between the cytoplasmic-open state (c-state) and the matrix-open state (m-state): operates by the alternating access mechanism with a single substrate-binding site intermittently exposed to either the cytosolic (c-state) or matrix (m-state) side of the inner mitochondrial membrane.</text>
</comment>
<dbReference type="Pfam" id="PF07946">
    <property type="entry name" value="CCDC47"/>
    <property type="match status" value="1"/>
</dbReference>
<dbReference type="Gene3D" id="1.50.40.10">
    <property type="entry name" value="Mitochondrial carrier domain"/>
    <property type="match status" value="1"/>
</dbReference>
<proteinExistence type="inferred from homology"/>
<dbReference type="SUPFAM" id="SSF103506">
    <property type="entry name" value="Mitochondrial carrier"/>
    <property type="match status" value="1"/>
</dbReference>
<evidence type="ECO:0000256" key="10">
    <source>
        <dbReference type="ARBA" id="ARBA00023136"/>
    </source>
</evidence>
<dbReference type="InterPro" id="IPR023395">
    <property type="entry name" value="MCP_dom_sf"/>
</dbReference>
<dbReference type="Proteomes" id="UP001190926">
    <property type="component" value="Unassembled WGS sequence"/>
</dbReference>
<evidence type="ECO:0000313" key="15">
    <source>
        <dbReference type="EMBL" id="KAH6833324.1"/>
    </source>
</evidence>
<keyword evidence="9" id="KW-0496">Mitochondrion</keyword>
<gene>
    <name evidence="15" type="ORF">C2S53_003313</name>
</gene>
<comment type="subcellular location">
    <subcellularLocation>
        <location evidence="14">Membrane</location>
        <topology evidence="14">Multi-pass membrane protein</topology>
    </subcellularLocation>
    <subcellularLocation>
        <location evidence="1">Mitochondrion inner membrane</location>
        <topology evidence="1">Multi-pass membrane protein</topology>
    </subcellularLocation>
</comment>
<name>A0AAD4JGA4_PERFH</name>